<evidence type="ECO:0000256" key="7">
    <source>
        <dbReference type="ARBA" id="ARBA00050038"/>
    </source>
</evidence>
<dbReference type="RefSeq" id="WP_060652160.1">
    <property type="nucleotide sequence ID" value="NZ_AZXY01000005.1"/>
</dbReference>
<dbReference type="Gene3D" id="3.40.50.1470">
    <property type="entry name" value="Peptidyl-tRNA hydrolase"/>
    <property type="match status" value="1"/>
</dbReference>
<dbReference type="HAMAP" id="MF_00083">
    <property type="entry name" value="Pept_tRNA_hydro_bact"/>
    <property type="match status" value="1"/>
</dbReference>
<protein>
    <recommendedName>
        <fullName evidence="7 8">Peptidyl-tRNA hydrolase</fullName>
        <shortName evidence="8">Pth</shortName>
        <ecNumber evidence="1 8">3.1.1.29</ecNumber>
    </recommendedName>
</protein>
<sequence length="190" mass="20443">MGDDAALVVGLGNPGPKYENTRHNIGFMVADVLAGRVGGKFSAHKRSNADIVQARLDGRQVIIAKPRTYMNLSGGPVASLAKFFSVDPANVIVVHDELDLDFGTIRLKLGGGENGHNGLRSTSSALGTKDYLRVRMGIGRPPGRQDPADFVLKPFSATERKELDVWCEEGADAVELLLRLGLEGAQNRIH</sequence>
<dbReference type="Proteomes" id="UP000053060">
    <property type="component" value="Unassembled WGS sequence"/>
</dbReference>
<dbReference type="AlphaFoldDB" id="A0A0V9UL72"/>
<dbReference type="GO" id="GO:0005737">
    <property type="term" value="C:cytoplasm"/>
    <property type="evidence" value="ECO:0007669"/>
    <property type="project" value="UniProtKB-SubCell"/>
</dbReference>
<feature type="binding site" evidence="8">
    <location>
        <position position="69"/>
    </location>
    <ligand>
        <name>tRNA</name>
        <dbReference type="ChEBI" id="CHEBI:17843"/>
    </ligand>
</feature>
<name>A0A0V9UL72_9NOCA</name>
<evidence type="ECO:0000256" key="1">
    <source>
        <dbReference type="ARBA" id="ARBA00013260"/>
    </source>
</evidence>
<evidence type="ECO:0000313" key="12">
    <source>
        <dbReference type="Proteomes" id="UP000053060"/>
    </source>
</evidence>
<comment type="function">
    <text evidence="8">Hydrolyzes ribosome-free peptidyl-tRNAs (with 1 or more amino acids incorporated), which drop off the ribosome during protein synthesis, or as a result of ribosome stalling.</text>
</comment>
<evidence type="ECO:0000256" key="3">
    <source>
        <dbReference type="ARBA" id="ARBA00022801"/>
    </source>
</evidence>
<dbReference type="GO" id="GO:0072344">
    <property type="term" value="P:rescue of stalled ribosome"/>
    <property type="evidence" value="ECO:0007669"/>
    <property type="project" value="UniProtKB-UniRule"/>
</dbReference>
<comment type="subunit">
    <text evidence="8">Monomer.</text>
</comment>
<evidence type="ECO:0000256" key="10">
    <source>
        <dbReference type="RuleBase" id="RU004320"/>
    </source>
</evidence>
<dbReference type="GO" id="GO:0000049">
    <property type="term" value="F:tRNA binding"/>
    <property type="evidence" value="ECO:0007669"/>
    <property type="project" value="UniProtKB-UniRule"/>
</dbReference>
<evidence type="ECO:0000256" key="4">
    <source>
        <dbReference type="ARBA" id="ARBA00022884"/>
    </source>
</evidence>
<keyword evidence="3 8" id="KW-0378">Hydrolase</keyword>
<dbReference type="InterPro" id="IPR001328">
    <property type="entry name" value="Pept_tRNA_hydro"/>
</dbReference>
<evidence type="ECO:0000313" key="11">
    <source>
        <dbReference type="EMBL" id="KSZ58717.1"/>
    </source>
</evidence>
<dbReference type="PROSITE" id="PS01195">
    <property type="entry name" value="PEPT_TRNA_HYDROL_1"/>
    <property type="match status" value="1"/>
</dbReference>
<dbReference type="NCBIfam" id="TIGR00447">
    <property type="entry name" value="pth"/>
    <property type="match status" value="1"/>
</dbReference>
<comment type="function">
    <text evidence="8">Catalyzes the release of premature peptidyl moieties from peptidyl-tRNA molecules trapped in stalled 50S ribosomal subunits, and thus maintains levels of free tRNAs and 50S ribosomes.</text>
</comment>
<comment type="catalytic activity">
    <reaction evidence="6 8 9">
        <text>an N-acyl-L-alpha-aminoacyl-tRNA + H2O = an N-acyl-L-amino acid + a tRNA + H(+)</text>
        <dbReference type="Rhea" id="RHEA:54448"/>
        <dbReference type="Rhea" id="RHEA-COMP:10123"/>
        <dbReference type="Rhea" id="RHEA-COMP:13883"/>
        <dbReference type="ChEBI" id="CHEBI:15377"/>
        <dbReference type="ChEBI" id="CHEBI:15378"/>
        <dbReference type="ChEBI" id="CHEBI:59874"/>
        <dbReference type="ChEBI" id="CHEBI:78442"/>
        <dbReference type="ChEBI" id="CHEBI:138191"/>
        <dbReference type="EC" id="3.1.1.29"/>
    </reaction>
</comment>
<keyword evidence="4 8" id="KW-0694">RNA-binding</keyword>
<accession>A0A0V9UL72</accession>
<dbReference type="EMBL" id="AZXY01000005">
    <property type="protein sequence ID" value="KSZ58717.1"/>
    <property type="molecule type" value="Genomic_DNA"/>
</dbReference>
<dbReference type="PROSITE" id="PS01196">
    <property type="entry name" value="PEPT_TRNA_HYDROL_2"/>
    <property type="match status" value="1"/>
</dbReference>
<keyword evidence="8" id="KW-0963">Cytoplasm</keyword>
<dbReference type="Pfam" id="PF01195">
    <property type="entry name" value="Pept_tRNA_hydro"/>
    <property type="match status" value="1"/>
</dbReference>
<feature type="binding site" evidence="8">
    <location>
        <position position="71"/>
    </location>
    <ligand>
        <name>tRNA</name>
        <dbReference type="ChEBI" id="CHEBI:17843"/>
    </ligand>
</feature>
<evidence type="ECO:0000256" key="2">
    <source>
        <dbReference type="ARBA" id="ARBA00022555"/>
    </source>
</evidence>
<comment type="subcellular location">
    <subcellularLocation>
        <location evidence="8">Cytoplasm</location>
    </subcellularLocation>
</comment>
<dbReference type="InterPro" id="IPR036416">
    <property type="entry name" value="Pept_tRNA_hydro_sf"/>
</dbReference>
<evidence type="ECO:0000256" key="9">
    <source>
        <dbReference type="RuleBase" id="RU000673"/>
    </source>
</evidence>
<evidence type="ECO:0000256" key="6">
    <source>
        <dbReference type="ARBA" id="ARBA00048707"/>
    </source>
</evidence>
<feature type="binding site" evidence="8">
    <location>
        <position position="117"/>
    </location>
    <ligand>
        <name>tRNA</name>
        <dbReference type="ChEBI" id="CHEBI:17843"/>
    </ligand>
</feature>
<dbReference type="InterPro" id="IPR018171">
    <property type="entry name" value="Pept_tRNA_hydro_CS"/>
</dbReference>
<feature type="binding site" evidence="8">
    <location>
        <position position="18"/>
    </location>
    <ligand>
        <name>tRNA</name>
        <dbReference type="ChEBI" id="CHEBI:17843"/>
    </ligand>
</feature>
<feature type="site" description="Stabilizes the basic form of H active site to accept a proton" evidence="8">
    <location>
        <position position="96"/>
    </location>
</feature>
<feature type="active site" description="Proton acceptor" evidence="8">
    <location>
        <position position="23"/>
    </location>
</feature>
<comment type="similarity">
    <text evidence="5 8 10">Belongs to the PTH family.</text>
</comment>
<evidence type="ECO:0000256" key="5">
    <source>
        <dbReference type="ARBA" id="ARBA00038063"/>
    </source>
</evidence>
<proteinExistence type="inferred from homology"/>
<organism evidence="11 12">
    <name type="scientific">Rhodococcus pyridinivorans KG-16</name>
    <dbReference type="NCBI Taxonomy" id="1441730"/>
    <lineage>
        <taxon>Bacteria</taxon>
        <taxon>Bacillati</taxon>
        <taxon>Actinomycetota</taxon>
        <taxon>Actinomycetes</taxon>
        <taxon>Mycobacteriales</taxon>
        <taxon>Nocardiaceae</taxon>
        <taxon>Rhodococcus</taxon>
    </lineage>
</organism>
<dbReference type="GO" id="GO:0006515">
    <property type="term" value="P:protein quality control for misfolded or incompletely synthesized proteins"/>
    <property type="evidence" value="ECO:0007669"/>
    <property type="project" value="UniProtKB-UniRule"/>
</dbReference>
<dbReference type="FunFam" id="3.40.50.1470:FF:000001">
    <property type="entry name" value="Peptidyl-tRNA hydrolase"/>
    <property type="match status" value="1"/>
</dbReference>
<reference evidence="12" key="1">
    <citation type="submission" date="2015-01" db="EMBL/GenBank/DDBJ databases">
        <title>Draft genome sequence of Rhodococcus pyridinivorans strain KG-16, a hydrocarbon-degrading bacterium.</title>
        <authorList>
            <person name="Aggarwal R.K."/>
            <person name="Dawar C."/>
        </authorList>
    </citation>
    <scope>NUCLEOTIDE SEQUENCE [LARGE SCALE GENOMIC DNA]</scope>
    <source>
        <strain evidence="12">KG-16</strain>
    </source>
</reference>
<evidence type="ECO:0000256" key="8">
    <source>
        <dbReference type="HAMAP-Rule" id="MF_00083"/>
    </source>
</evidence>
<reference evidence="11 12" key="2">
    <citation type="journal article" date="2016" name="Genome Announc.">
        <title>Draft Genome Sequence of a Versatile Hydrocarbon-Degrading Bacterium, Rhodococcus pyridinivorans Strain KG-16, Collected from Oil Fields in India.</title>
        <authorList>
            <person name="Aggarwal R.K."/>
            <person name="Dawar C."/>
            <person name="Phanindranath R."/>
            <person name="Mutnuri L."/>
            <person name="Dayal A.M."/>
        </authorList>
    </citation>
    <scope>NUCLEOTIDE SEQUENCE [LARGE SCALE GENOMIC DNA]</scope>
    <source>
        <strain evidence="11 12">KG-16</strain>
    </source>
</reference>
<comment type="caution">
    <text evidence="11">The sequence shown here is derived from an EMBL/GenBank/DDBJ whole genome shotgun (WGS) entry which is preliminary data.</text>
</comment>
<dbReference type="PATRIC" id="fig|1441730.3.peg.2633"/>
<dbReference type="EC" id="3.1.1.29" evidence="1 8"/>
<dbReference type="CDD" id="cd00462">
    <property type="entry name" value="PTH"/>
    <property type="match status" value="1"/>
</dbReference>
<dbReference type="PANTHER" id="PTHR17224:SF1">
    <property type="entry name" value="PEPTIDYL-TRNA HYDROLASE"/>
    <property type="match status" value="1"/>
</dbReference>
<dbReference type="PANTHER" id="PTHR17224">
    <property type="entry name" value="PEPTIDYL-TRNA HYDROLASE"/>
    <property type="match status" value="1"/>
</dbReference>
<dbReference type="SUPFAM" id="SSF53178">
    <property type="entry name" value="Peptidyl-tRNA hydrolase-like"/>
    <property type="match status" value="1"/>
</dbReference>
<feature type="site" description="Discriminates between blocked and unblocked aminoacyl-tRNA" evidence="8">
    <location>
        <position position="13"/>
    </location>
</feature>
<keyword evidence="2 8" id="KW-0820">tRNA-binding</keyword>
<gene>
    <name evidence="8" type="primary">pth</name>
    <name evidence="11" type="ORF">Z045_12665</name>
</gene>
<dbReference type="GO" id="GO:0004045">
    <property type="term" value="F:peptidyl-tRNA hydrolase activity"/>
    <property type="evidence" value="ECO:0007669"/>
    <property type="project" value="UniProtKB-UniRule"/>
</dbReference>